<reference evidence="1 3" key="1">
    <citation type="journal article" date="2011" name="Nature">
        <title>The Medicago genome provides insight into the evolution of rhizobial symbioses.</title>
        <authorList>
            <person name="Young N.D."/>
            <person name="Debelle F."/>
            <person name="Oldroyd G.E."/>
            <person name="Geurts R."/>
            <person name="Cannon S.B."/>
            <person name="Udvardi M.K."/>
            <person name="Benedito V.A."/>
            <person name="Mayer K.F."/>
            <person name="Gouzy J."/>
            <person name="Schoof H."/>
            <person name="Van de Peer Y."/>
            <person name="Proost S."/>
            <person name="Cook D.R."/>
            <person name="Meyers B.C."/>
            <person name="Spannagl M."/>
            <person name="Cheung F."/>
            <person name="De Mita S."/>
            <person name="Krishnakumar V."/>
            <person name="Gundlach H."/>
            <person name="Zhou S."/>
            <person name="Mudge J."/>
            <person name="Bharti A.K."/>
            <person name="Murray J.D."/>
            <person name="Naoumkina M.A."/>
            <person name="Rosen B."/>
            <person name="Silverstein K.A."/>
            <person name="Tang H."/>
            <person name="Rombauts S."/>
            <person name="Zhao P.X."/>
            <person name="Zhou P."/>
            <person name="Barbe V."/>
            <person name="Bardou P."/>
            <person name="Bechner M."/>
            <person name="Bellec A."/>
            <person name="Berger A."/>
            <person name="Berges H."/>
            <person name="Bidwell S."/>
            <person name="Bisseling T."/>
            <person name="Choisne N."/>
            <person name="Couloux A."/>
            <person name="Denny R."/>
            <person name="Deshpande S."/>
            <person name="Dai X."/>
            <person name="Doyle J.J."/>
            <person name="Dudez A.M."/>
            <person name="Farmer A.D."/>
            <person name="Fouteau S."/>
            <person name="Franken C."/>
            <person name="Gibelin C."/>
            <person name="Gish J."/>
            <person name="Goldstein S."/>
            <person name="Gonzalez A.J."/>
            <person name="Green P.J."/>
            <person name="Hallab A."/>
            <person name="Hartog M."/>
            <person name="Hua A."/>
            <person name="Humphray S.J."/>
            <person name="Jeong D.H."/>
            <person name="Jing Y."/>
            <person name="Jocker A."/>
            <person name="Kenton S.M."/>
            <person name="Kim D.J."/>
            <person name="Klee K."/>
            <person name="Lai H."/>
            <person name="Lang C."/>
            <person name="Lin S."/>
            <person name="Macmil S.L."/>
            <person name="Magdelenat G."/>
            <person name="Matthews L."/>
            <person name="McCorrison J."/>
            <person name="Monaghan E.L."/>
            <person name="Mun J.H."/>
            <person name="Najar F.Z."/>
            <person name="Nicholson C."/>
            <person name="Noirot C."/>
            <person name="O'Bleness M."/>
            <person name="Paule C.R."/>
            <person name="Poulain J."/>
            <person name="Prion F."/>
            <person name="Qin B."/>
            <person name="Qu C."/>
            <person name="Retzel E.F."/>
            <person name="Riddle C."/>
            <person name="Sallet E."/>
            <person name="Samain S."/>
            <person name="Samson N."/>
            <person name="Sanders I."/>
            <person name="Saurat O."/>
            <person name="Scarpelli C."/>
            <person name="Schiex T."/>
            <person name="Segurens B."/>
            <person name="Severin A.J."/>
            <person name="Sherrier D.J."/>
            <person name="Shi R."/>
            <person name="Sims S."/>
            <person name="Singer S.R."/>
            <person name="Sinharoy S."/>
            <person name="Sterck L."/>
            <person name="Viollet A."/>
            <person name="Wang B.B."/>
            <person name="Wang K."/>
            <person name="Wang M."/>
            <person name="Wang X."/>
            <person name="Warfsmann J."/>
            <person name="Weissenbach J."/>
            <person name="White D.D."/>
            <person name="White J.D."/>
            <person name="Wiley G.B."/>
            <person name="Wincker P."/>
            <person name="Xing Y."/>
            <person name="Yang L."/>
            <person name="Yao Z."/>
            <person name="Ying F."/>
            <person name="Zhai J."/>
            <person name="Zhou L."/>
            <person name="Zuber A."/>
            <person name="Denarie J."/>
            <person name="Dixon R.A."/>
            <person name="May G.D."/>
            <person name="Schwartz D.C."/>
            <person name="Rogers J."/>
            <person name="Quetier F."/>
            <person name="Town C.D."/>
            <person name="Roe B.A."/>
        </authorList>
    </citation>
    <scope>NUCLEOTIDE SEQUENCE [LARGE SCALE GENOMIC DNA]</scope>
    <source>
        <strain evidence="1">A17</strain>
        <strain evidence="2 3">cv. Jemalong A17</strain>
    </source>
</reference>
<reference evidence="1 3" key="2">
    <citation type="journal article" date="2014" name="BMC Genomics">
        <title>An improved genome release (version Mt4.0) for the model legume Medicago truncatula.</title>
        <authorList>
            <person name="Tang H."/>
            <person name="Krishnakumar V."/>
            <person name="Bidwell S."/>
            <person name="Rosen B."/>
            <person name="Chan A."/>
            <person name="Zhou S."/>
            <person name="Gentzbittel L."/>
            <person name="Childs K.L."/>
            <person name="Yandell M."/>
            <person name="Gundlach H."/>
            <person name="Mayer K.F."/>
            <person name="Schwartz D.C."/>
            <person name="Town C.D."/>
        </authorList>
    </citation>
    <scope>GENOME REANNOTATION</scope>
    <source>
        <strain evidence="1">A17</strain>
        <strain evidence="2 3">cv. Jemalong A17</strain>
    </source>
</reference>
<dbReference type="AlphaFoldDB" id="A0A072VF93"/>
<dbReference type="Proteomes" id="UP000002051">
    <property type="component" value="Unassembled WGS sequence"/>
</dbReference>
<dbReference type="EnsemblPlants" id="KEH40704">
    <property type="protein sequence ID" value="KEH40704"/>
    <property type="gene ID" value="MTR_1g033590"/>
</dbReference>
<keyword evidence="3" id="KW-1185">Reference proteome</keyword>
<evidence type="ECO:0000313" key="3">
    <source>
        <dbReference type="Proteomes" id="UP000002051"/>
    </source>
</evidence>
<name>A0A072VF93_MEDTR</name>
<evidence type="ECO:0000313" key="2">
    <source>
        <dbReference type="EnsemblPlants" id="KEH40704"/>
    </source>
</evidence>
<reference evidence="2" key="3">
    <citation type="submission" date="2015-04" db="UniProtKB">
        <authorList>
            <consortium name="EnsemblPlants"/>
        </authorList>
    </citation>
    <scope>IDENTIFICATION</scope>
    <source>
        <strain evidence="2">cv. Jemalong A17</strain>
    </source>
</reference>
<dbReference type="HOGENOM" id="CLU_2945128_0_0_1"/>
<organism evidence="1 3">
    <name type="scientific">Medicago truncatula</name>
    <name type="common">Barrel medic</name>
    <name type="synonym">Medicago tribuloides</name>
    <dbReference type="NCBI Taxonomy" id="3880"/>
    <lineage>
        <taxon>Eukaryota</taxon>
        <taxon>Viridiplantae</taxon>
        <taxon>Streptophyta</taxon>
        <taxon>Embryophyta</taxon>
        <taxon>Tracheophyta</taxon>
        <taxon>Spermatophyta</taxon>
        <taxon>Magnoliopsida</taxon>
        <taxon>eudicotyledons</taxon>
        <taxon>Gunneridae</taxon>
        <taxon>Pentapetalae</taxon>
        <taxon>rosids</taxon>
        <taxon>fabids</taxon>
        <taxon>Fabales</taxon>
        <taxon>Fabaceae</taxon>
        <taxon>Papilionoideae</taxon>
        <taxon>50 kb inversion clade</taxon>
        <taxon>NPAAA clade</taxon>
        <taxon>Hologalegina</taxon>
        <taxon>IRL clade</taxon>
        <taxon>Trifolieae</taxon>
        <taxon>Medicago</taxon>
    </lineage>
</organism>
<proteinExistence type="predicted"/>
<sequence length="60" mass="6424">MKILLKCKFHSASAQRSADGSIWSHPTTALLQIGQVVVEKATTQVANTTGICSNPLISDR</sequence>
<accession>A0A072VF93</accession>
<gene>
    <name evidence="1" type="ordered locus">MTR_1g033590</name>
</gene>
<evidence type="ECO:0000313" key="1">
    <source>
        <dbReference type="EMBL" id="KEH40704.1"/>
    </source>
</evidence>
<protein>
    <submittedName>
        <fullName evidence="1 2">Uncharacterized protein</fullName>
    </submittedName>
</protein>
<dbReference type="EMBL" id="CM001217">
    <property type="protein sequence ID" value="KEH40704.1"/>
    <property type="molecule type" value="Genomic_DNA"/>
</dbReference>